<dbReference type="AlphaFoldDB" id="A0A2A7MS88"/>
<dbReference type="EMBL" id="PDCP01000065">
    <property type="protein sequence ID" value="PEG34410.1"/>
    <property type="molecule type" value="Genomic_DNA"/>
</dbReference>
<keyword evidence="1" id="KW-1133">Transmembrane helix</keyword>
<organism evidence="3 4">
    <name type="scientific">Mycolicibacterium agri</name>
    <name type="common">Mycobacterium agri</name>
    <dbReference type="NCBI Taxonomy" id="36811"/>
    <lineage>
        <taxon>Bacteria</taxon>
        <taxon>Bacillati</taxon>
        <taxon>Actinomycetota</taxon>
        <taxon>Actinomycetes</taxon>
        <taxon>Mycobacteriales</taxon>
        <taxon>Mycobacteriaceae</taxon>
        <taxon>Mycolicibacterium</taxon>
    </lineage>
</organism>
<gene>
    <name evidence="3" type="ORF">CQY20_25605</name>
    <name evidence="2" type="ORF">MAGR_14070</name>
</gene>
<sequence>MTDQSAELHEYQETVPKGLIALAWLWVAIPFGYGVYELIMKVQQLFLH</sequence>
<evidence type="ECO:0000313" key="3">
    <source>
        <dbReference type="EMBL" id="PEG34410.1"/>
    </source>
</evidence>
<evidence type="ECO:0000313" key="2">
    <source>
        <dbReference type="EMBL" id="GFG49966.1"/>
    </source>
</evidence>
<accession>A0A2A7MS88</accession>
<reference evidence="2 5" key="2">
    <citation type="journal article" date="2019" name="Emerg. Microbes Infect.">
        <title>Comprehensive subspecies identification of 175 nontuberculous mycobacteria species based on 7547 genomic profiles.</title>
        <authorList>
            <person name="Matsumoto Y."/>
            <person name="Kinjo T."/>
            <person name="Motooka D."/>
            <person name="Nabeya D."/>
            <person name="Jung N."/>
            <person name="Uechi K."/>
            <person name="Horii T."/>
            <person name="Iida T."/>
            <person name="Fujita J."/>
            <person name="Nakamura S."/>
        </authorList>
    </citation>
    <scope>NUCLEOTIDE SEQUENCE [LARGE SCALE GENOMIC DNA]</scope>
    <source>
        <strain evidence="2 5">JCM 6377</strain>
    </source>
</reference>
<keyword evidence="1" id="KW-0472">Membrane</keyword>
<keyword evidence="1" id="KW-0812">Transmembrane</keyword>
<keyword evidence="4" id="KW-1185">Reference proteome</keyword>
<evidence type="ECO:0000256" key="1">
    <source>
        <dbReference type="SAM" id="Phobius"/>
    </source>
</evidence>
<comment type="caution">
    <text evidence="3">The sequence shown here is derived from an EMBL/GenBank/DDBJ whole genome shotgun (WGS) entry which is preliminary data.</text>
</comment>
<dbReference type="EMBL" id="BLKS01000001">
    <property type="protein sequence ID" value="GFG49966.1"/>
    <property type="molecule type" value="Genomic_DNA"/>
</dbReference>
<dbReference type="Proteomes" id="UP000465302">
    <property type="component" value="Unassembled WGS sequence"/>
</dbReference>
<name>A0A2A7MS88_MYCAG</name>
<evidence type="ECO:0000313" key="4">
    <source>
        <dbReference type="Proteomes" id="UP000220914"/>
    </source>
</evidence>
<protein>
    <submittedName>
        <fullName evidence="3">Uncharacterized protein</fullName>
    </submittedName>
</protein>
<dbReference type="RefSeq" id="WP_097942880.1">
    <property type="nucleotide sequence ID" value="NZ_BLKS01000001.1"/>
</dbReference>
<dbReference type="Proteomes" id="UP000220914">
    <property type="component" value="Unassembled WGS sequence"/>
</dbReference>
<reference evidence="3 4" key="1">
    <citation type="submission" date="2017-10" db="EMBL/GenBank/DDBJ databases">
        <title>The new phylogeny of genus Mycobacterium.</title>
        <authorList>
            <person name="Tortoli E."/>
            <person name="Trovato A."/>
            <person name="Cirillo D.M."/>
        </authorList>
    </citation>
    <scope>NUCLEOTIDE SEQUENCE [LARGE SCALE GENOMIC DNA]</scope>
    <source>
        <strain evidence="3 4">CCUG37673</strain>
    </source>
</reference>
<reference evidence="2" key="3">
    <citation type="submission" date="2020-02" db="EMBL/GenBank/DDBJ databases">
        <authorList>
            <person name="Matsumoto Y."/>
            <person name="Motooka D."/>
            <person name="Nakamura S."/>
        </authorList>
    </citation>
    <scope>NUCLEOTIDE SEQUENCE</scope>
    <source>
        <strain evidence="2">JCM 6377</strain>
    </source>
</reference>
<evidence type="ECO:0000313" key="5">
    <source>
        <dbReference type="Proteomes" id="UP000465302"/>
    </source>
</evidence>
<feature type="transmembrane region" description="Helical" evidence="1">
    <location>
        <begin position="20"/>
        <end position="39"/>
    </location>
</feature>
<proteinExistence type="predicted"/>